<evidence type="ECO:0000313" key="4">
    <source>
        <dbReference type="EMBL" id="CAF3824127.1"/>
    </source>
</evidence>
<evidence type="ECO:0000313" key="5">
    <source>
        <dbReference type="EMBL" id="CAF4171957.1"/>
    </source>
</evidence>
<gene>
    <name evidence="3" type="ORF">GPM918_LOCUS29607</name>
    <name evidence="2" type="ORF">OVA965_LOCUS17278</name>
    <name evidence="5" type="ORF">SRO942_LOCUS30194</name>
    <name evidence="4" type="ORF">TMI583_LOCUS17290</name>
</gene>
<dbReference type="Proteomes" id="UP000663829">
    <property type="component" value="Unassembled WGS sequence"/>
</dbReference>
<dbReference type="EMBL" id="CAJNOK010008243">
    <property type="protein sequence ID" value="CAF1058205.1"/>
    <property type="molecule type" value="Genomic_DNA"/>
</dbReference>
<sequence length="114" mass="12669">MPPPIQGQTQAITTQIQPDSPTLTAALASTNKNMIFNLIPAMMLNKSLKSSSENCLSRARDNTITRSRARSNTKKNQQQLHKKSQTLIDHSEMRRGNSNVADSLSDRQLTTMDT</sequence>
<dbReference type="Proteomes" id="UP000677228">
    <property type="component" value="Unassembled WGS sequence"/>
</dbReference>
<protein>
    <submittedName>
        <fullName evidence="3">Uncharacterized protein</fullName>
    </submittedName>
</protein>
<comment type="caution">
    <text evidence="3">The sequence shown here is derived from an EMBL/GenBank/DDBJ whole genome shotgun (WGS) entry which is preliminary data.</text>
</comment>
<dbReference type="EMBL" id="CAJOBC010049226">
    <property type="protein sequence ID" value="CAF4171957.1"/>
    <property type="molecule type" value="Genomic_DNA"/>
</dbReference>
<evidence type="ECO:0000313" key="2">
    <source>
        <dbReference type="EMBL" id="CAF1058205.1"/>
    </source>
</evidence>
<name>A0A815FD59_9BILA</name>
<evidence type="ECO:0000256" key="1">
    <source>
        <dbReference type="SAM" id="MobiDB-lite"/>
    </source>
</evidence>
<dbReference type="Proteomes" id="UP000682733">
    <property type="component" value="Unassembled WGS sequence"/>
</dbReference>
<evidence type="ECO:0000313" key="6">
    <source>
        <dbReference type="Proteomes" id="UP000663829"/>
    </source>
</evidence>
<dbReference type="EMBL" id="CAJOBA010008259">
    <property type="protein sequence ID" value="CAF3824127.1"/>
    <property type="molecule type" value="Genomic_DNA"/>
</dbReference>
<keyword evidence="6" id="KW-1185">Reference proteome</keyword>
<reference evidence="3" key="1">
    <citation type="submission" date="2021-02" db="EMBL/GenBank/DDBJ databases">
        <authorList>
            <person name="Nowell W R."/>
        </authorList>
    </citation>
    <scope>NUCLEOTIDE SEQUENCE</scope>
</reference>
<proteinExistence type="predicted"/>
<dbReference type="Proteomes" id="UP000681722">
    <property type="component" value="Unassembled WGS sequence"/>
</dbReference>
<feature type="region of interest" description="Disordered" evidence="1">
    <location>
        <begin position="50"/>
        <end position="114"/>
    </location>
</feature>
<accession>A0A815FD59</accession>
<dbReference type="AlphaFoldDB" id="A0A815FD59"/>
<dbReference type="EMBL" id="CAJNOQ010013546">
    <property type="protein sequence ID" value="CAF1323845.1"/>
    <property type="molecule type" value="Genomic_DNA"/>
</dbReference>
<organism evidence="3 6">
    <name type="scientific">Didymodactylos carnosus</name>
    <dbReference type="NCBI Taxonomy" id="1234261"/>
    <lineage>
        <taxon>Eukaryota</taxon>
        <taxon>Metazoa</taxon>
        <taxon>Spiralia</taxon>
        <taxon>Gnathifera</taxon>
        <taxon>Rotifera</taxon>
        <taxon>Eurotatoria</taxon>
        <taxon>Bdelloidea</taxon>
        <taxon>Philodinida</taxon>
        <taxon>Philodinidae</taxon>
        <taxon>Didymodactylos</taxon>
    </lineage>
</organism>
<evidence type="ECO:0000313" key="3">
    <source>
        <dbReference type="EMBL" id="CAF1323845.1"/>
    </source>
</evidence>
<feature type="compositionally biased region" description="Polar residues" evidence="1">
    <location>
        <begin position="96"/>
        <end position="114"/>
    </location>
</feature>